<keyword evidence="3" id="KW-1185">Reference proteome</keyword>
<feature type="coiled-coil region" evidence="1">
    <location>
        <begin position="46"/>
        <end position="129"/>
    </location>
</feature>
<reference key="2">
    <citation type="submission" date="2011-05" db="EMBL/GenBank/DDBJ databases">
        <title>The Genome Sequence of Magnaporthe oryzae 70-15.</title>
        <authorList>
            <consortium name="The Broad Institute Genome Sequencing Platform"/>
            <person name="Ma L.-J."/>
            <person name="Dead R."/>
            <person name="Young S.K."/>
            <person name="Zeng Q."/>
            <person name="Gargeya S."/>
            <person name="Fitzgerald M."/>
            <person name="Haas B."/>
            <person name="Abouelleil A."/>
            <person name="Alvarado L."/>
            <person name="Arachchi H.M."/>
            <person name="Berlin A."/>
            <person name="Brown A."/>
            <person name="Chapman S.B."/>
            <person name="Chen Z."/>
            <person name="Dunbar C."/>
            <person name="Freedman E."/>
            <person name="Gearin G."/>
            <person name="Gellesch M."/>
            <person name="Goldberg J."/>
            <person name="Griggs A."/>
            <person name="Gujja S."/>
            <person name="Heiman D."/>
            <person name="Howarth C."/>
            <person name="Larson L."/>
            <person name="Lui A."/>
            <person name="MacDonald P.J.P."/>
            <person name="Mehta T."/>
            <person name="Montmayeur A."/>
            <person name="Murphy C."/>
            <person name="Neiman D."/>
            <person name="Pearson M."/>
            <person name="Priest M."/>
            <person name="Roberts A."/>
            <person name="Saif S."/>
            <person name="Shea T."/>
            <person name="Shenoy N."/>
            <person name="Sisk P."/>
            <person name="Stolte C."/>
            <person name="Sykes S."/>
            <person name="Yandava C."/>
            <person name="Wortman J."/>
            <person name="Nusbaum C."/>
            <person name="Birren B."/>
        </authorList>
    </citation>
    <scope>NUCLEOTIDE SEQUENCE</scope>
    <source>
        <strain>70-15</strain>
    </source>
</reference>
<dbReference type="OrthoDB" id="10424663at2759"/>
<dbReference type="eggNOG" id="ENOG502SYTK">
    <property type="taxonomic scope" value="Eukaryota"/>
</dbReference>
<dbReference type="InParanoid" id="G4NIK5"/>
<evidence type="ECO:0000313" key="2">
    <source>
        <dbReference type="EMBL" id="EHA48066.1"/>
    </source>
</evidence>
<organism evidence="2 3">
    <name type="scientific">Pyricularia oryzae (strain 70-15 / ATCC MYA-4617 / FGSC 8958)</name>
    <name type="common">Rice blast fungus</name>
    <name type="synonym">Magnaporthe oryzae</name>
    <dbReference type="NCBI Taxonomy" id="242507"/>
    <lineage>
        <taxon>Eukaryota</taxon>
        <taxon>Fungi</taxon>
        <taxon>Dikarya</taxon>
        <taxon>Ascomycota</taxon>
        <taxon>Pezizomycotina</taxon>
        <taxon>Sordariomycetes</taxon>
        <taxon>Sordariomycetidae</taxon>
        <taxon>Magnaporthales</taxon>
        <taxon>Pyriculariaceae</taxon>
        <taxon>Pyricularia</taxon>
    </lineage>
</organism>
<dbReference type="GeneID" id="12987340"/>
<sequence>MAACSACESRGIPKCAVSPQDSSRCVECLRSNRSGCDVLGISPAQLRKIGQQHAKLEEELEAAEEARRRADEKVRLADAKVERLRKQKKMWFEKMMRAVSRGIDDLEELDRVEREEAEQEERRRSAEVLPEVSLESLLPDSNFVWDSTFPMGPLNPSLLDEMNVLAQHSVGSSGGMVSSPGRPLTSGNGRWCFLRSSSFSWLTCSQIQLLIVLAERFLAILEVVEGFPSVFFVSIVFPFNKVLCFAVVSSVVEYSFNVVGLFCVDLDRFLCAGAVWCRFQ</sequence>
<dbReference type="VEuPathDB" id="FungiDB:MGG_17842"/>
<accession>G4NIK5</accession>
<keyword evidence="1" id="KW-0175">Coiled coil</keyword>
<dbReference type="AlphaFoldDB" id="G4NIK5"/>
<proteinExistence type="predicted"/>
<dbReference type="HOGENOM" id="CLU_089010_0_0_1"/>
<dbReference type="EMBL" id="CM001236">
    <property type="protein sequence ID" value="EHA48066.1"/>
    <property type="molecule type" value="Genomic_DNA"/>
</dbReference>
<evidence type="ECO:0000256" key="1">
    <source>
        <dbReference type="SAM" id="Coils"/>
    </source>
</evidence>
<reference evidence="2 3" key="1">
    <citation type="journal article" date="2005" name="Nature">
        <title>The genome sequence of the rice blast fungus Magnaporthe grisea.</title>
        <authorList>
            <person name="Dean R.A."/>
            <person name="Talbot N.J."/>
            <person name="Ebbole D.J."/>
            <person name="Farman M.L."/>
            <person name="Mitchell T.K."/>
            <person name="Orbach M.J."/>
            <person name="Thon M."/>
            <person name="Kulkarni R."/>
            <person name="Xu J.R."/>
            <person name="Pan H."/>
            <person name="Read N.D."/>
            <person name="Lee Y.H."/>
            <person name="Carbone I."/>
            <person name="Brown D."/>
            <person name="Oh Y.Y."/>
            <person name="Donofrio N."/>
            <person name="Jeong J.S."/>
            <person name="Soanes D.M."/>
            <person name="Djonovic S."/>
            <person name="Kolomiets E."/>
            <person name="Rehmeyer C."/>
            <person name="Li W."/>
            <person name="Harding M."/>
            <person name="Kim S."/>
            <person name="Lebrun M.H."/>
            <person name="Bohnert H."/>
            <person name="Coughlan S."/>
            <person name="Butler J."/>
            <person name="Calvo S."/>
            <person name="Ma L.J."/>
            <person name="Nicol R."/>
            <person name="Purcell S."/>
            <person name="Nusbaum C."/>
            <person name="Galagan J.E."/>
            <person name="Birren B.W."/>
        </authorList>
    </citation>
    <scope>NUCLEOTIDE SEQUENCE [LARGE SCALE GENOMIC DNA]</scope>
    <source>
        <strain evidence="3">70-15 / ATCC MYA-4617 / FGSC 8958</strain>
    </source>
</reference>
<gene>
    <name evidence="2" type="ORF">MGG_17842</name>
</gene>
<dbReference type="RefSeq" id="XP_003720433.1">
    <property type="nucleotide sequence ID" value="XM_003720385.1"/>
</dbReference>
<name>G4NIK5_PYRO7</name>
<protein>
    <submittedName>
        <fullName evidence="2">Uncharacterized protein</fullName>
    </submittedName>
</protein>
<evidence type="ECO:0000313" key="3">
    <source>
        <dbReference type="Proteomes" id="UP000009058"/>
    </source>
</evidence>
<dbReference type="Proteomes" id="UP000009058">
    <property type="component" value="Chromosome 6"/>
</dbReference>